<evidence type="ECO:0000313" key="4">
    <source>
        <dbReference type="EMBL" id="MEI5985474.1"/>
    </source>
</evidence>
<feature type="domain" description="DUF5000" evidence="2">
    <location>
        <begin position="304"/>
        <end position="440"/>
    </location>
</feature>
<keyword evidence="5" id="KW-1185">Reference proteome</keyword>
<dbReference type="EMBL" id="JAYLLN010000027">
    <property type="protein sequence ID" value="MEI5985474.1"/>
    <property type="molecule type" value="Genomic_DNA"/>
</dbReference>
<dbReference type="Pfam" id="PF16323">
    <property type="entry name" value="DUF4959"/>
    <property type="match status" value="1"/>
</dbReference>
<reference evidence="4 5" key="1">
    <citation type="submission" date="2024-01" db="EMBL/GenBank/DDBJ databases">
        <title>Sphingobacterium tenebrionis sp. nov., a novel endophyte isolated from tenebrio molitor intestines.</title>
        <authorList>
            <person name="Zhang C."/>
        </authorList>
    </citation>
    <scope>NUCLEOTIDE SEQUENCE [LARGE SCALE GENOMIC DNA]</scope>
    <source>
        <strain evidence="4 5">PU5-4</strain>
    </source>
</reference>
<proteinExistence type="predicted"/>
<evidence type="ECO:0000259" key="3">
    <source>
        <dbReference type="Pfam" id="PF17166"/>
    </source>
</evidence>
<evidence type="ECO:0000313" key="5">
    <source>
        <dbReference type="Proteomes" id="UP001363035"/>
    </source>
</evidence>
<feature type="domain" description="DUF4959" evidence="1">
    <location>
        <begin position="40"/>
        <end position="144"/>
    </location>
</feature>
<dbReference type="Proteomes" id="UP001363035">
    <property type="component" value="Unassembled WGS sequence"/>
</dbReference>
<comment type="caution">
    <text evidence="4">The sequence shown here is derived from an EMBL/GenBank/DDBJ whole genome shotgun (WGS) entry which is preliminary data.</text>
</comment>
<dbReference type="Pfam" id="PF16391">
    <property type="entry name" value="DUF5000"/>
    <property type="match status" value="1"/>
</dbReference>
<evidence type="ECO:0000259" key="2">
    <source>
        <dbReference type="Pfam" id="PF16391"/>
    </source>
</evidence>
<dbReference type="InterPro" id="IPR032164">
    <property type="entry name" value="DUF5000"/>
</dbReference>
<evidence type="ECO:0000259" key="1">
    <source>
        <dbReference type="Pfam" id="PF16323"/>
    </source>
</evidence>
<accession>A0ABU8I7Q7</accession>
<organism evidence="4 5">
    <name type="scientific">Sphingobacterium tenebrionis</name>
    <dbReference type="NCBI Taxonomy" id="3111775"/>
    <lineage>
        <taxon>Bacteria</taxon>
        <taxon>Pseudomonadati</taxon>
        <taxon>Bacteroidota</taxon>
        <taxon>Sphingobacteriia</taxon>
        <taxon>Sphingobacteriales</taxon>
        <taxon>Sphingobacteriaceae</taxon>
        <taxon>Sphingobacterium</taxon>
    </lineage>
</organism>
<feature type="domain" description="DUF5126" evidence="3">
    <location>
        <begin position="145"/>
        <end position="247"/>
    </location>
</feature>
<dbReference type="InterPro" id="IPR032527">
    <property type="entry name" value="DUF4959"/>
</dbReference>
<protein>
    <submittedName>
        <fullName evidence="4">DUF4959 domain-containing protein</fullName>
    </submittedName>
</protein>
<dbReference type="RefSeq" id="WP_218962185.1">
    <property type="nucleotide sequence ID" value="NZ_JAYLLN010000027.1"/>
</dbReference>
<dbReference type="InterPro" id="IPR033431">
    <property type="entry name" value="DUF5126"/>
</dbReference>
<gene>
    <name evidence="4" type="ORF">VJ786_11245</name>
</gene>
<sequence>MDNLFKIQDGNSIQHLFRKIMKKLAINILSLLVGIAVLSSCKEVERFKPNSDDSTPPGKVTLKTYKPLYGGARFYYTLPNDEDLMGVEAIYTNPKGKKFTFAASYFTDSLDVYGFPSTDEYSVQLFAVDRTGNRSEALDVKVNPLEPAFSRVANSLQVKPGFSSFFLDWENELMQNINVYVDFTFPQNGETRTLTSVFSSNLEKDRRFINDLFLNPSEKVDVKVRVEDTYGNITETIDKGQISLYEDNKIEKSAWVLPNPNDSIGGVPMVFGNGYEGRNRYVIDDIIDRGDNLNFMHTNSRGKTGKTADGNMPWNFIIDLGAHYELSRIITVQRHSGGLANINRGQYYRNENVGLYNMYIWDDATNSWEFVSQNKIIVPLGLSELEFVKKGEAGDMAYMYPDEPAYTKPTRWFRYEAVKSFNGNYTLDDANCLSEITLYGKKSN</sequence>
<dbReference type="Pfam" id="PF17166">
    <property type="entry name" value="DUF5126"/>
    <property type="match status" value="1"/>
</dbReference>
<name>A0ABU8I7Q7_9SPHI</name>